<comment type="caution">
    <text evidence="2">The sequence shown here is derived from an EMBL/GenBank/DDBJ whole genome shotgun (WGS) entry which is preliminary data.</text>
</comment>
<dbReference type="InterPro" id="IPR027392">
    <property type="entry name" value="TF_Znf"/>
</dbReference>
<evidence type="ECO:0000313" key="3">
    <source>
        <dbReference type="Proteomes" id="UP000754644"/>
    </source>
</evidence>
<proteinExistence type="predicted"/>
<protein>
    <submittedName>
        <fullName evidence="2">Zf-TFIIB domain-containing protein</fullName>
    </submittedName>
</protein>
<evidence type="ECO:0000259" key="1">
    <source>
        <dbReference type="Pfam" id="PF13453"/>
    </source>
</evidence>
<reference evidence="2" key="1">
    <citation type="submission" date="2020-05" db="EMBL/GenBank/DDBJ databases">
        <title>Sulfur intermediates as new biogeochemical hubs in an aquatic model microbial ecosystem.</title>
        <authorList>
            <person name="Vigneron A."/>
        </authorList>
    </citation>
    <scope>NUCLEOTIDE SEQUENCE</scope>
    <source>
        <strain evidence="2">Bin.250</strain>
    </source>
</reference>
<dbReference type="Pfam" id="PF13453">
    <property type="entry name" value="Zn_ribbon_TFIIB"/>
    <property type="match status" value="1"/>
</dbReference>
<sequence length="128" mass="14847">MECPKCHGRMQEKTLSTLSGSVTIDKCVACHGLWFDLGEAEILKDKWMSEHIDDSGTILSQQHYALRDIDCPRCGVRMTPVSDPKQKHLQYETCAAHGMYFDAGEFTDFKYETLMDYFRDFIFAIRRH</sequence>
<feature type="domain" description="Transcription factor zinc-finger" evidence="1">
    <location>
        <begin position="3"/>
        <end position="45"/>
    </location>
</feature>
<dbReference type="EMBL" id="JABMOJ010000540">
    <property type="protein sequence ID" value="NQV66582.1"/>
    <property type="molecule type" value="Genomic_DNA"/>
</dbReference>
<gene>
    <name evidence="2" type="ORF">HQ497_14580</name>
</gene>
<dbReference type="AlphaFoldDB" id="A0A972W0Y5"/>
<name>A0A972W0Y5_9GAMM</name>
<dbReference type="Proteomes" id="UP000754644">
    <property type="component" value="Unassembled WGS sequence"/>
</dbReference>
<evidence type="ECO:0000313" key="2">
    <source>
        <dbReference type="EMBL" id="NQV66582.1"/>
    </source>
</evidence>
<organism evidence="2 3">
    <name type="scientific">SAR86 cluster bacterium</name>
    <dbReference type="NCBI Taxonomy" id="2030880"/>
    <lineage>
        <taxon>Bacteria</taxon>
        <taxon>Pseudomonadati</taxon>
        <taxon>Pseudomonadota</taxon>
        <taxon>Gammaproteobacteria</taxon>
        <taxon>SAR86 cluster</taxon>
    </lineage>
</organism>
<accession>A0A972W0Y5</accession>